<dbReference type="EMBL" id="CAAALY010108440">
    <property type="protein sequence ID" value="VEL30003.1"/>
    <property type="molecule type" value="Genomic_DNA"/>
</dbReference>
<feature type="non-terminal residue" evidence="2">
    <location>
        <position position="1"/>
    </location>
</feature>
<feature type="compositionally biased region" description="Basic and acidic residues" evidence="1">
    <location>
        <begin position="1"/>
        <end position="13"/>
    </location>
</feature>
<protein>
    <submittedName>
        <fullName evidence="2">Uncharacterized protein</fullName>
    </submittedName>
</protein>
<accession>A0A448X7J4</accession>
<sequence length="88" mass="10024">LETDRCAGSDHKSPRVASHHRNPCQAVTTSSTTSACSSSFSSEYCNRQQRRRAETVQRQWKVRRYQKWMITIGGSMEKGMKSGDEQVN</sequence>
<organism evidence="2 3">
    <name type="scientific">Protopolystoma xenopodis</name>
    <dbReference type="NCBI Taxonomy" id="117903"/>
    <lineage>
        <taxon>Eukaryota</taxon>
        <taxon>Metazoa</taxon>
        <taxon>Spiralia</taxon>
        <taxon>Lophotrochozoa</taxon>
        <taxon>Platyhelminthes</taxon>
        <taxon>Monogenea</taxon>
        <taxon>Polyopisthocotylea</taxon>
        <taxon>Polystomatidea</taxon>
        <taxon>Polystomatidae</taxon>
        <taxon>Protopolystoma</taxon>
    </lineage>
</organism>
<keyword evidence="3" id="KW-1185">Reference proteome</keyword>
<proteinExistence type="predicted"/>
<dbReference type="Proteomes" id="UP000784294">
    <property type="component" value="Unassembled WGS sequence"/>
</dbReference>
<evidence type="ECO:0000313" key="3">
    <source>
        <dbReference type="Proteomes" id="UP000784294"/>
    </source>
</evidence>
<feature type="compositionally biased region" description="Low complexity" evidence="1">
    <location>
        <begin position="28"/>
        <end position="41"/>
    </location>
</feature>
<evidence type="ECO:0000313" key="2">
    <source>
        <dbReference type="EMBL" id="VEL30003.1"/>
    </source>
</evidence>
<name>A0A448X7J4_9PLAT</name>
<feature type="region of interest" description="Disordered" evidence="1">
    <location>
        <begin position="1"/>
        <end position="41"/>
    </location>
</feature>
<dbReference type="AlphaFoldDB" id="A0A448X7J4"/>
<evidence type="ECO:0000256" key="1">
    <source>
        <dbReference type="SAM" id="MobiDB-lite"/>
    </source>
</evidence>
<gene>
    <name evidence="2" type="ORF">PXEA_LOCUS23443</name>
</gene>
<reference evidence="2" key="1">
    <citation type="submission" date="2018-11" db="EMBL/GenBank/DDBJ databases">
        <authorList>
            <consortium name="Pathogen Informatics"/>
        </authorList>
    </citation>
    <scope>NUCLEOTIDE SEQUENCE</scope>
</reference>
<comment type="caution">
    <text evidence="2">The sequence shown here is derived from an EMBL/GenBank/DDBJ whole genome shotgun (WGS) entry which is preliminary data.</text>
</comment>